<evidence type="ECO:0000313" key="2">
    <source>
        <dbReference type="Proteomes" id="UP000014216"/>
    </source>
</evidence>
<gene>
    <name evidence="1" type="ORF">Dpo_2c03220</name>
</gene>
<organism evidence="1 2">
    <name type="scientific">Desulfotignum phosphitoxidans DSM 13687</name>
    <dbReference type="NCBI Taxonomy" id="1286635"/>
    <lineage>
        <taxon>Bacteria</taxon>
        <taxon>Pseudomonadati</taxon>
        <taxon>Thermodesulfobacteriota</taxon>
        <taxon>Desulfobacteria</taxon>
        <taxon>Desulfobacterales</taxon>
        <taxon>Desulfobacteraceae</taxon>
        <taxon>Desulfotignum</taxon>
    </lineage>
</organism>
<dbReference type="Proteomes" id="UP000014216">
    <property type="component" value="Unassembled WGS sequence"/>
</dbReference>
<comment type="caution">
    <text evidence="1">The sequence shown here is derived from an EMBL/GenBank/DDBJ whole genome shotgun (WGS) entry which is preliminary data.</text>
</comment>
<dbReference type="RefSeq" id="WP_006964889.1">
    <property type="nucleotide sequence ID" value="NZ_APJX01000002.1"/>
</dbReference>
<name>S0G772_9BACT</name>
<proteinExistence type="predicted"/>
<evidence type="ECO:0000313" key="1">
    <source>
        <dbReference type="EMBL" id="EMS80626.1"/>
    </source>
</evidence>
<keyword evidence="2" id="KW-1185">Reference proteome</keyword>
<dbReference type="PATRIC" id="fig|1286635.3.peg.1293"/>
<dbReference type="AlphaFoldDB" id="S0G772"/>
<protein>
    <submittedName>
        <fullName evidence="1">Uncharacterized protein</fullName>
    </submittedName>
</protein>
<dbReference type="OrthoDB" id="5421307at2"/>
<reference evidence="1 2" key="1">
    <citation type="journal article" date="2013" name="Genome Announc.">
        <title>Draft Genome Sequence of Desulfotignum phosphitoxidans DSM 13687 Strain FiPS-3.</title>
        <authorList>
            <person name="Poehlein A."/>
            <person name="Daniel R."/>
            <person name="Simeonova D.D."/>
        </authorList>
    </citation>
    <scope>NUCLEOTIDE SEQUENCE [LARGE SCALE GENOMIC DNA]</scope>
    <source>
        <strain evidence="1 2">DSM 13687</strain>
    </source>
</reference>
<accession>S0G772</accession>
<dbReference type="EMBL" id="APJX01000002">
    <property type="protein sequence ID" value="EMS80626.1"/>
    <property type="molecule type" value="Genomic_DNA"/>
</dbReference>
<sequence>MAGETKQDDPIIELTDVVEDAEDMEDILSDDTFSEDEIPDGSFDDTAIELTDMDEVSDIEMDIEDIESEDPVQDDPSEEMPVSQEQIEAALERVIEKKFAQKIEPLLFDTMERVILQEIQKIKTALLKDMDRIGPF</sequence>